<dbReference type="Gene3D" id="3.30.70.20">
    <property type="match status" value="1"/>
</dbReference>
<dbReference type="OrthoDB" id="14703at2"/>
<protein>
    <recommendedName>
        <fullName evidence="8">Ferredoxin</fullName>
    </recommendedName>
</protein>
<comment type="cofactor">
    <cofactor evidence="1">
        <name>[3Fe-4S] cluster</name>
        <dbReference type="ChEBI" id="CHEBI:21137"/>
    </cofactor>
</comment>
<dbReference type="EMBL" id="RCDD01000003">
    <property type="protein sequence ID" value="RLK58316.1"/>
    <property type="molecule type" value="Genomic_DNA"/>
</dbReference>
<name>A0A421B205_9PSEU</name>
<dbReference type="GO" id="GO:0051538">
    <property type="term" value="F:3 iron, 4 sulfur cluster binding"/>
    <property type="evidence" value="ECO:0007669"/>
    <property type="project" value="UniProtKB-KW"/>
</dbReference>
<organism evidence="11 12">
    <name type="scientific">Actinokineospora cianjurensis</name>
    <dbReference type="NCBI Taxonomy" id="585224"/>
    <lineage>
        <taxon>Bacteria</taxon>
        <taxon>Bacillati</taxon>
        <taxon>Actinomycetota</taxon>
        <taxon>Actinomycetes</taxon>
        <taxon>Pseudonocardiales</taxon>
        <taxon>Pseudonocardiaceae</taxon>
        <taxon>Actinokineospora</taxon>
    </lineage>
</organism>
<dbReference type="RefSeq" id="WP_121392752.1">
    <property type="nucleotide sequence ID" value="NZ_RCDD01000003.1"/>
</dbReference>
<dbReference type="PANTHER" id="PTHR36923">
    <property type="entry name" value="FERREDOXIN"/>
    <property type="match status" value="1"/>
</dbReference>
<keyword evidence="12" id="KW-1185">Reference proteome</keyword>
<keyword evidence="3 8" id="KW-0479">Metal-binding</keyword>
<evidence type="ECO:0000313" key="11">
    <source>
        <dbReference type="EMBL" id="RLK58316.1"/>
    </source>
</evidence>
<comment type="caution">
    <text evidence="11">The sequence shown here is derived from an EMBL/GenBank/DDBJ whole genome shotgun (WGS) entry which is preliminary data.</text>
</comment>
<feature type="compositionally biased region" description="Polar residues" evidence="9">
    <location>
        <begin position="51"/>
        <end position="63"/>
    </location>
</feature>
<keyword evidence="2 8" id="KW-0813">Transport</keyword>
<dbReference type="AlphaFoldDB" id="A0A421B205"/>
<evidence type="ECO:0000256" key="6">
    <source>
        <dbReference type="ARBA" id="ARBA00023014"/>
    </source>
</evidence>
<evidence type="ECO:0000259" key="10">
    <source>
        <dbReference type="PROSITE" id="PS51379"/>
    </source>
</evidence>
<evidence type="ECO:0000256" key="4">
    <source>
        <dbReference type="ARBA" id="ARBA00022982"/>
    </source>
</evidence>
<dbReference type="GO" id="GO:0009055">
    <property type="term" value="F:electron transfer activity"/>
    <property type="evidence" value="ECO:0007669"/>
    <property type="project" value="UniProtKB-UniRule"/>
</dbReference>
<dbReference type="SUPFAM" id="SSF54862">
    <property type="entry name" value="4Fe-4S ferredoxins"/>
    <property type="match status" value="1"/>
</dbReference>
<keyword evidence="5 8" id="KW-0408">Iron</keyword>
<keyword evidence="6 8" id="KW-0411">Iron-sulfur</keyword>
<gene>
    <name evidence="11" type="ORF">CLV68_4413</name>
</gene>
<dbReference type="GO" id="GO:0005506">
    <property type="term" value="F:iron ion binding"/>
    <property type="evidence" value="ECO:0007669"/>
    <property type="project" value="UniProtKB-UniRule"/>
</dbReference>
<feature type="region of interest" description="Disordered" evidence="9">
    <location>
        <begin position="41"/>
        <end position="63"/>
    </location>
</feature>
<evidence type="ECO:0000256" key="8">
    <source>
        <dbReference type="RuleBase" id="RU368020"/>
    </source>
</evidence>
<keyword evidence="7" id="KW-0003">3Fe-4S</keyword>
<keyword evidence="4 8" id="KW-0249">Electron transport</keyword>
<dbReference type="Pfam" id="PF13370">
    <property type="entry name" value="Fer4_13"/>
    <property type="match status" value="1"/>
</dbReference>
<evidence type="ECO:0000256" key="1">
    <source>
        <dbReference type="ARBA" id="ARBA00001927"/>
    </source>
</evidence>
<feature type="domain" description="4Fe-4S ferredoxin-type" evidence="10">
    <location>
        <begin position="1"/>
        <end position="29"/>
    </location>
</feature>
<sequence>MRVVVDSHRCVGSGMCVLTQPDVFDQDEDDGTVVLLRAEPGPEQERDVRTAVQSCPAQAISAT</sequence>
<evidence type="ECO:0000313" key="12">
    <source>
        <dbReference type="Proteomes" id="UP000282454"/>
    </source>
</evidence>
<evidence type="ECO:0000256" key="9">
    <source>
        <dbReference type="SAM" id="MobiDB-lite"/>
    </source>
</evidence>
<dbReference type="Proteomes" id="UP000282454">
    <property type="component" value="Unassembled WGS sequence"/>
</dbReference>
<dbReference type="PROSITE" id="PS51379">
    <property type="entry name" value="4FE4S_FER_2"/>
    <property type="match status" value="1"/>
</dbReference>
<reference evidence="11 12" key="1">
    <citation type="submission" date="2018-10" db="EMBL/GenBank/DDBJ databases">
        <title>Genomic Encyclopedia of Archaeal and Bacterial Type Strains, Phase II (KMG-II): from individual species to whole genera.</title>
        <authorList>
            <person name="Goeker M."/>
        </authorList>
    </citation>
    <scope>NUCLEOTIDE SEQUENCE [LARGE SCALE GENOMIC DNA]</scope>
    <source>
        <strain evidence="11 12">DSM 45657</strain>
    </source>
</reference>
<comment type="function">
    <text evidence="8">Ferredoxins are iron-sulfur proteins that transfer electrons in a wide variety of metabolic reactions.</text>
</comment>
<dbReference type="InterPro" id="IPR017896">
    <property type="entry name" value="4Fe4S_Fe-S-bd"/>
</dbReference>
<evidence type="ECO:0000256" key="5">
    <source>
        <dbReference type="ARBA" id="ARBA00023004"/>
    </source>
</evidence>
<proteinExistence type="predicted"/>
<dbReference type="PANTHER" id="PTHR36923:SF3">
    <property type="entry name" value="FERREDOXIN"/>
    <property type="match status" value="1"/>
</dbReference>
<dbReference type="InterPro" id="IPR051269">
    <property type="entry name" value="Fe-S_cluster_ET"/>
</dbReference>
<evidence type="ECO:0000256" key="7">
    <source>
        <dbReference type="ARBA" id="ARBA00023291"/>
    </source>
</evidence>
<dbReference type="InterPro" id="IPR001080">
    <property type="entry name" value="3Fe4S_ferredoxin"/>
</dbReference>
<dbReference type="PRINTS" id="PR00352">
    <property type="entry name" value="3FE4SFRDOXIN"/>
</dbReference>
<evidence type="ECO:0000256" key="3">
    <source>
        <dbReference type="ARBA" id="ARBA00022723"/>
    </source>
</evidence>
<accession>A0A421B205</accession>
<evidence type="ECO:0000256" key="2">
    <source>
        <dbReference type="ARBA" id="ARBA00022448"/>
    </source>
</evidence>